<dbReference type="InterPro" id="IPR011047">
    <property type="entry name" value="Quinoprotein_ADH-like_sf"/>
</dbReference>
<dbReference type="InterPro" id="IPR009057">
    <property type="entry name" value="Homeodomain-like_sf"/>
</dbReference>
<dbReference type="Pfam" id="PF07494">
    <property type="entry name" value="Reg_prop"/>
    <property type="match status" value="7"/>
</dbReference>
<dbReference type="Gene3D" id="1.10.10.60">
    <property type="entry name" value="Homeodomain-like"/>
    <property type="match status" value="1"/>
</dbReference>
<dbReference type="PROSITE" id="PS01124">
    <property type="entry name" value="HTH_ARAC_FAMILY_2"/>
    <property type="match status" value="1"/>
</dbReference>
<dbReference type="GO" id="GO:0043565">
    <property type="term" value="F:sequence-specific DNA binding"/>
    <property type="evidence" value="ECO:0007669"/>
    <property type="project" value="InterPro"/>
</dbReference>
<dbReference type="Gene3D" id="2.130.10.10">
    <property type="entry name" value="YVTN repeat-like/Quinoprotein amine dehydrogenase"/>
    <property type="match status" value="4"/>
</dbReference>
<dbReference type="SUPFAM" id="SSF47384">
    <property type="entry name" value="Homodimeric domain of signal transducing histidine kinase"/>
    <property type="match status" value="1"/>
</dbReference>
<evidence type="ECO:0000256" key="2">
    <source>
        <dbReference type="ARBA" id="ARBA00012438"/>
    </source>
</evidence>
<keyword evidence="6" id="KW-0804">Transcription</keyword>
<sequence length="1395" mass="159579">MKKLTIIWMLLFFATHLSFAQYSNLKFENFDTNKGLSSSTSVEIFQDSEGFLWFGTIDGLDKYNGYEFEIYRPVINDIHSISNNRINAITEDSKGYLWVGTSNGLNLFDKNSQKFYRINLYKNKTQGVNLREEINNLLFDKKNNLLWIGTKNGLLKLELASIDSFNFSNLKFTRYTTIPKDVKSIDNNNVTNLIQDKQGTIWIGTGGNHLHQYNPKTNNFSRIKIAFEANQYLDHLPKQILLDREGNFWIGNDLSHLYLFNVYKKTLKKIAPVSQTIPVFHLYQDRKGTVWAATDGSGIYLLDKNKGLVQHLVQNQDDPFSLPNNQPSKILEDKNGIYWIASYNKGINKLALSKSSFGHHFYKSNNEKSLSTKIAQSVIEDSRRRIWIGTDGGGLNIFDDKNGSFKHFKTIPGNPTSLSSNKILYLLEGDNNDLWVCTWDKGLNKFNTNSGQAKRYENDPKDPFSIGQNTVWCAAKDSQKRLWLGTSTSGLNLFDIETEKFYQFKNKVNDPKSIISNFVFSLFTDSKNRLWIGTSLGLCYVKLNDLKKRIPEKINFEEIKIKNIQGNRINHITEDYKGNIWVGSDMGLYQLGTNLKLKNAYSSKNGLPNNLVVGLQEDNNKNIWISSKSGLSLLNPKTQNIKNFNVHDGLQGVEFQSKSIAKTFDGRIIVGGINGFNIFYPNDISLNSDKVVPIITDLKIFNKRVNAGDTINGRVLFDKALSHIKEIKLKYNEGYISFGFVALNYQNPERVKYAYKMSGLDNDYVNVDNNRVANYANLAPGLYVFEVMASIDGQWKNADKTSILVRVLPPFWKTWWAYTLYVILFGALIWFGLDYYTNKINEEKEHELDQMKLRFFINVSHEFRTPLTLILNPVEKILSHFNDAEEVKKSAAIIQKSSKRLLYLVDQLLDLRKMDLGKSHLEITNLDIVKLCKDTFFLFEDLAKTKKIRFVFDSRLKEYYGKFDPDKIEKMLANLLSNAIKFTDNEGVVRLSLSEVTVDRKRYKWLFFSPIITEKMIQIKITDTGIGFKKKQLKEVFQRFFHADSSKTGTGIGLNYTKSLVELHKGQISVESKYKEGTTFNIVIPADLKVDVNKQKNTKTLNLQGKEMNAIQSAEYEIAIADENANPLTVSVENEKINKPVVLLIEDNKVLRNHLKTELSDLYQVKEAPNGVEGLEKIRKYFPDIIISDVMMPKMDGFELCRQVKTDFEISHIPVLLLTARNLDEDVTKGYQTGADGYIAKPFNISVLRARVNNLLEARKRSRERFAAIGGIVSSSDITINSLDEQFLDKATKVVLDNVSNIDFTLDDLIGNMGMGRSQFYRKISSLTGQNPSNFIRTIRLKHASELLLTNNFSIKEVAHNCGFNSTAYFAKTFKEVFKVTPSQYILDQKEKSEE</sequence>
<evidence type="ECO:0000256" key="1">
    <source>
        <dbReference type="ARBA" id="ARBA00000085"/>
    </source>
</evidence>
<dbReference type="InterPro" id="IPR003594">
    <property type="entry name" value="HATPase_dom"/>
</dbReference>
<dbReference type="SMART" id="SM00387">
    <property type="entry name" value="HATPase_c"/>
    <property type="match status" value="1"/>
</dbReference>
<dbReference type="PATRIC" id="fig|1492738.3.peg.762"/>
<comment type="caution">
    <text evidence="12">The sequence shown here is derived from an EMBL/GenBank/DDBJ whole genome shotgun (WGS) entry which is preliminary data.</text>
</comment>
<dbReference type="GO" id="GO:0003700">
    <property type="term" value="F:DNA-binding transcription factor activity"/>
    <property type="evidence" value="ECO:0007669"/>
    <property type="project" value="InterPro"/>
</dbReference>
<dbReference type="Proteomes" id="UP000027064">
    <property type="component" value="Unassembled WGS sequence"/>
</dbReference>
<dbReference type="PROSITE" id="PS50109">
    <property type="entry name" value="HIS_KIN"/>
    <property type="match status" value="1"/>
</dbReference>
<reference evidence="12 13" key="1">
    <citation type="submission" date="2014-05" db="EMBL/GenBank/DDBJ databases">
        <title>Genome Sequence of Flavobacterium sp. EM1321.</title>
        <authorList>
            <person name="Shin S.-K."/>
            <person name="Yi H."/>
        </authorList>
    </citation>
    <scope>NUCLEOTIDE SEQUENCE [LARGE SCALE GENOMIC DNA]</scope>
    <source>
        <strain evidence="12 13">EM1321</strain>
    </source>
</reference>
<gene>
    <name evidence="12" type="ORF">FEM21_07680</name>
</gene>
<dbReference type="PROSITE" id="PS00041">
    <property type="entry name" value="HTH_ARAC_FAMILY_1"/>
    <property type="match status" value="1"/>
</dbReference>
<dbReference type="eggNOG" id="COG0745">
    <property type="taxonomic scope" value="Bacteria"/>
</dbReference>
<dbReference type="EC" id="2.7.13.3" evidence="2"/>
<dbReference type="InterPro" id="IPR018062">
    <property type="entry name" value="HTH_AraC-typ_CS"/>
</dbReference>
<evidence type="ECO:0000256" key="8">
    <source>
        <dbReference type="SAM" id="SignalP"/>
    </source>
</evidence>
<feature type="domain" description="HTH araC/xylS-type" evidence="9">
    <location>
        <begin position="1289"/>
        <end position="1388"/>
    </location>
</feature>
<dbReference type="CDD" id="cd17574">
    <property type="entry name" value="REC_OmpR"/>
    <property type="match status" value="1"/>
</dbReference>
<dbReference type="CDD" id="cd00082">
    <property type="entry name" value="HisKA"/>
    <property type="match status" value="1"/>
</dbReference>
<name>A0A066WQW0_9FLAO</name>
<dbReference type="SMART" id="SM00342">
    <property type="entry name" value="HTH_ARAC"/>
    <property type="match status" value="1"/>
</dbReference>
<feature type="modified residue" description="4-aspartylphosphate" evidence="7">
    <location>
        <position position="1189"/>
    </location>
</feature>
<dbReference type="SUPFAM" id="SSF63829">
    <property type="entry name" value="Calcium-dependent phosphotriesterase"/>
    <property type="match status" value="1"/>
</dbReference>
<dbReference type="RefSeq" id="WP_035657971.1">
    <property type="nucleotide sequence ID" value="NZ_JNCA01000006.1"/>
</dbReference>
<dbReference type="SUPFAM" id="SSF55874">
    <property type="entry name" value="ATPase domain of HSP90 chaperone/DNA topoisomerase II/histidine kinase"/>
    <property type="match status" value="1"/>
</dbReference>
<evidence type="ECO:0000256" key="6">
    <source>
        <dbReference type="ARBA" id="ARBA00023163"/>
    </source>
</evidence>
<dbReference type="InterPro" id="IPR018060">
    <property type="entry name" value="HTH_AraC"/>
</dbReference>
<dbReference type="InterPro" id="IPR036890">
    <property type="entry name" value="HATPase_C_sf"/>
</dbReference>
<keyword evidence="8" id="KW-0732">Signal</keyword>
<dbReference type="SUPFAM" id="SSF50998">
    <property type="entry name" value="Quinoprotein alcohol dehydrogenase-like"/>
    <property type="match status" value="1"/>
</dbReference>
<dbReference type="STRING" id="1492738.FEM21_07680"/>
<evidence type="ECO:0000256" key="3">
    <source>
        <dbReference type="ARBA" id="ARBA00022553"/>
    </source>
</evidence>
<dbReference type="PANTHER" id="PTHR43547:SF2">
    <property type="entry name" value="HYBRID SIGNAL TRANSDUCTION HISTIDINE KINASE C"/>
    <property type="match status" value="1"/>
</dbReference>
<evidence type="ECO:0000313" key="12">
    <source>
        <dbReference type="EMBL" id="KDN56216.1"/>
    </source>
</evidence>
<dbReference type="Pfam" id="PF07495">
    <property type="entry name" value="Y_Y_Y"/>
    <property type="match status" value="1"/>
</dbReference>
<dbReference type="InterPro" id="IPR004358">
    <property type="entry name" value="Sig_transdc_His_kin-like_C"/>
</dbReference>
<evidence type="ECO:0000313" key="13">
    <source>
        <dbReference type="Proteomes" id="UP000027064"/>
    </source>
</evidence>
<dbReference type="InterPro" id="IPR001789">
    <property type="entry name" value="Sig_transdc_resp-reg_receiver"/>
</dbReference>
<dbReference type="SMART" id="SM00388">
    <property type="entry name" value="HisKA"/>
    <property type="match status" value="1"/>
</dbReference>
<feature type="chain" id="PRO_5001634049" description="histidine kinase" evidence="8">
    <location>
        <begin position="21"/>
        <end position="1395"/>
    </location>
</feature>
<dbReference type="InterPro" id="IPR011006">
    <property type="entry name" value="CheY-like_superfamily"/>
</dbReference>
<evidence type="ECO:0000259" key="11">
    <source>
        <dbReference type="PROSITE" id="PS50110"/>
    </source>
</evidence>
<dbReference type="PANTHER" id="PTHR43547">
    <property type="entry name" value="TWO-COMPONENT HISTIDINE KINASE"/>
    <property type="match status" value="1"/>
</dbReference>
<dbReference type="InterPro" id="IPR005467">
    <property type="entry name" value="His_kinase_dom"/>
</dbReference>
<dbReference type="SUPFAM" id="SSF46689">
    <property type="entry name" value="Homeodomain-like"/>
    <property type="match status" value="1"/>
</dbReference>
<protein>
    <recommendedName>
        <fullName evidence="2">histidine kinase</fullName>
        <ecNumber evidence="2">2.7.13.3</ecNumber>
    </recommendedName>
</protein>
<dbReference type="GO" id="GO:0000155">
    <property type="term" value="F:phosphorelay sensor kinase activity"/>
    <property type="evidence" value="ECO:0007669"/>
    <property type="project" value="InterPro"/>
</dbReference>
<accession>A0A066WQW0</accession>
<feature type="domain" description="Histidine kinase" evidence="10">
    <location>
        <begin position="858"/>
        <end position="1088"/>
    </location>
</feature>
<evidence type="ECO:0000256" key="7">
    <source>
        <dbReference type="PROSITE-ProRule" id="PRU00169"/>
    </source>
</evidence>
<dbReference type="eggNOG" id="COG3292">
    <property type="taxonomic scope" value="Bacteria"/>
</dbReference>
<organism evidence="12 13">
    <name type="scientific">Flavobacterium seoulense</name>
    <dbReference type="NCBI Taxonomy" id="1492738"/>
    <lineage>
        <taxon>Bacteria</taxon>
        <taxon>Pseudomonadati</taxon>
        <taxon>Bacteroidota</taxon>
        <taxon>Flavobacteriia</taxon>
        <taxon>Flavobacteriales</taxon>
        <taxon>Flavobacteriaceae</taxon>
        <taxon>Flavobacterium</taxon>
    </lineage>
</organism>
<keyword evidence="13" id="KW-1185">Reference proteome</keyword>
<dbReference type="Gene3D" id="1.10.287.130">
    <property type="match status" value="1"/>
</dbReference>
<keyword evidence="4" id="KW-0805">Transcription regulation</keyword>
<dbReference type="InterPro" id="IPR015943">
    <property type="entry name" value="WD40/YVTN_repeat-like_dom_sf"/>
</dbReference>
<dbReference type="InterPro" id="IPR013783">
    <property type="entry name" value="Ig-like_fold"/>
</dbReference>
<dbReference type="eggNOG" id="COG5002">
    <property type="taxonomic scope" value="Bacteria"/>
</dbReference>
<keyword evidence="12" id="KW-0808">Transferase</keyword>
<evidence type="ECO:0000259" key="10">
    <source>
        <dbReference type="PROSITE" id="PS50109"/>
    </source>
</evidence>
<dbReference type="InterPro" id="IPR011110">
    <property type="entry name" value="Reg_prop"/>
</dbReference>
<dbReference type="InterPro" id="IPR003661">
    <property type="entry name" value="HisK_dim/P_dom"/>
</dbReference>
<dbReference type="EMBL" id="JNCA01000006">
    <property type="protein sequence ID" value="KDN56216.1"/>
    <property type="molecule type" value="Genomic_DNA"/>
</dbReference>
<dbReference type="PRINTS" id="PR00344">
    <property type="entry name" value="BCTRLSENSOR"/>
</dbReference>
<dbReference type="SMART" id="SM00448">
    <property type="entry name" value="REC"/>
    <property type="match status" value="1"/>
</dbReference>
<feature type="domain" description="Response regulatory" evidence="11">
    <location>
        <begin position="1141"/>
        <end position="1256"/>
    </location>
</feature>
<dbReference type="FunFam" id="3.40.50.2300:FF:000138">
    <property type="entry name" value="Two-component system sensor histidine kinase/response regulator"/>
    <property type="match status" value="1"/>
</dbReference>
<feature type="signal peptide" evidence="8">
    <location>
        <begin position="1"/>
        <end position="20"/>
    </location>
</feature>
<dbReference type="Pfam" id="PF00072">
    <property type="entry name" value="Response_reg"/>
    <property type="match status" value="1"/>
</dbReference>
<keyword evidence="3 7" id="KW-0597">Phosphoprotein</keyword>
<evidence type="ECO:0000259" key="9">
    <source>
        <dbReference type="PROSITE" id="PS01124"/>
    </source>
</evidence>
<dbReference type="Gene3D" id="2.60.40.10">
    <property type="entry name" value="Immunoglobulins"/>
    <property type="match status" value="1"/>
</dbReference>
<dbReference type="OrthoDB" id="1522078at2"/>
<comment type="catalytic activity">
    <reaction evidence="1">
        <text>ATP + protein L-histidine = ADP + protein N-phospho-L-histidine.</text>
        <dbReference type="EC" id="2.7.13.3"/>
    </reaction>
</comment>
<dbReference type="Gene3D" id="3.40.50.2300">
    <property type="match status" value="1"/>
</dbReference>
<dbReference type="InterPro" id="IPR011123">
    <property type="entry name" value="Y_Y_Y"/>
</dbReference>
<evidence type="ECO:0000256" key="5">
    <source>
        <dbReference type="ARBA" id="ARBA00023125"/>
    </source>
</evidence>
<dbReference type="PROSITE" id="PS50110">
    <property type="entry name" value="RESPONSE_REGULATORY"/>
    <property type="match status" value="1"/>
</dbReference>
<dbReference type="Gene3D" id="3.30.565.10">
    <property type="entry name" value="Histidine kinase-like ATPase, C-terminal domain"/>
    <property type="match status" value="1"/>
</dbReference>
<proteinExistence type="predicted"/>
<dbReference type="Pfam" id="PF02518">
    <property type="entry name" value="HATPase_c"/>
    <property type="match status" value="1"/>
</dbReference>
<evidence type="ECO:0000256" key="4">
    <source>
        <dbReference type="ARBA" id="ARBA00023015"/>
    </source>
</evidence>
<dbReference type="SUPFAM" id="SSF52172">
    <property type="entry name" value="CheY-like"/>
    <property type="match status" value="1"/>
</dbReference>
<keyword evidence="5" id="KW-0238">DNA-binding</keyword>
<dbReference type="FunFam" id="1.10.287.130:FF:000045">
    <property type="entry name" value="Two-component system sensor histidine kinase/response regulator"/>
    <property type="match status" value="1"/>
</dbReference>
<dbReference type="Pfam" id="PF12833">
    <property type="entry name" value="HTH_18"/>
    <property type="match status" value="1"/>
</dbReference>
<dbReference type="Pfam" id="PF00512">
    <property type="entry name" value="HisKA"/>
    <property type="match status" value="1"/>
</dbReference>
<dbReference type="InterPro" id="IPR036097">
    <property type="entry name" value="HisK_dim/P_sf"/>
</dbReference>